<proteinExistence type="inferred from homology"/>
<dbReference type="PROSITE" id="PS00086">
    <property type="entry name" value="CYTOCHROME_P450"/>
    <property type="match status" value="1"/>
</dbReference>
<dbReference type="GO" id="GO:0004497">
    <property type="term" value="F:monooxygenase activity"/>
    <property type="evidence" value="ECO:0007669"/>
    <property type="project" value="UniProtKB-KW"/>
</dbReference>
<dbReference type="RefSeq" id="WP_159663499.1">
    <property type="nucleotide sequence ID" value="NZ_JACMHY010000002.1"/>
</dbReference>
<dbReference type="Pfam" id="PF00067">
    <property type="entry name" value="p450"/>
    <property type="match status" value="1"/>
</dbReference>
<dbReference type="InterPro" id="IPR036396">
    <property type="entry name" value="Cyt_P450_sf"/>
</dbReference>
<dbReference type="InterPro" id="IPR002397">
    <property type="entry name" value="Cyt_P450_B"/>
</dbReference>
<dbReference type="OrthoDB" id="3664945at2"/>
<keyword evidence="4 7" id="KW-0560">Oxidoreductase</keyword>
<gene>
    <name evidence="8" type="ORF">H1R13_08150</name>
</gene>
<evidence type="ECO:0000313" key="8">
    <source>
        <dbReference type="EMBL" id="MBC2864972.1"/>
    </source>
</evidence>
<dbReference type="InterPro" id="IPR017972">
    <property type="entry name" value="Cyt_P450_CS"/>
</dbReference>
<reference evidence="8 9" key="1">
    <citation type="submission" date="2020-08" db="EMBL/GenBank/DDBJ databases">
        <title>Whole-Genome Sequence of French Clinical Streptomyces mexicanus Strain Q0842.</title>
        <authorList>
            <person name="Boxberger M."/>
            <person name="La Scola B."/>
        </authorList>
    </citation>
    <scope>NUCLEOTIDE SEQUENCE [LARGE SCALE GENOMIC DNA]</scope>
    <source>
        <strain evidence="8 9">Marseille-Q0842</strain>
    </source>
</reference>
<evidence type="ECO:0000256" key="2">
    <source>
        <dbReference type="ARBA" id="ARBA00022617"/>
    </source>
</evidence>
<dbReference type="PANTHER" id="PTHR46696">
    <property type="entry name" value="P450, PUTATIVE (EUROFUNG)-RELATED"/>
    <property type="match status" value="1"/>
</dbReference>
<dbReference type="PANTHER" id="PTHR46696:SF1">
    <property type="entry name" value="CYTOCHROME P450 YJIB-RELATED"/>
    <property type="match status" value="1"/>
</dbReference>
<keyword evidence="3 7" id="KW-0479">Metal-binding</keyword>
<comment type="similarity">
    <text evidence="1 7">Belongs to the cytochrome P450 family.</text>
</comment>
<evidence type="ECO:0000256" key="6">
    <source>
        <dbReference type="ARBA" id="ARBA00023033"/>
    </source>
</evidence>
<dbReference type="Proteomes" id="UP000517694">
    <property type="component" value="Unassembled WGS sequence"/>
</dbReference>
<dbReference type="PRINTS" id="PR00359">
    <property type="entry name" value="BP450"/>
</dbReference>
<dbReference type="CDD" id="cd11030">
    <property type="entry name" value="CYP105-like"/>
    <property type="match status" value="1"/>
</dbReference>
<dbReference type="FunFam" id="1.10.630.10:FF:000018">
    <property type="entry name" value="Cytochrome P450 monooxygenase"/>
    <property type="match status" value="1"/>
</dbReference>
<accession>A0A7X1HXG4</accession>
<dbReference type="GO" id="GO:0005506">
    <property type="term" value="F:iron ion binding"/>
    <property type="evidence" value="ECO:0007669"/>
    <property type="project" value="InterPro"/>
</dbReference>
<dbReference type="GO" id="GO:0016705">
    <property type="term" value="F:oxidoreductase activity, acting on paired donors, with incorporation or reduction of molecular oxygen"/>
    <property type="evidence" value="ECO:0007669"/>
    <property type="project" value="InterPro"/>
</dbReference>
<name>A0A7X1HXG4_9ACTN</name>
<dbReference type="Gene3D" id="1.10.630.10">
    <property type="entry name" value="Cytochrome P450"/>
    <property type="match status" value="1"/>
</dbReference>
<dbReference type="PRINTS" id="PR00385">
    <property type="entry name" value="P450"/>
</dbReference>
<dbReference type="SUPFAM" id="SSF48264">
    <property type="entry name" value="Cytochrome P450"/>
    <property type="match status" value="1"/>
</dbReference>
<keyword evidence="6 7" id="KW-0503">Monooxygenase</keyword>
<sequence length="394" mass="44139">MPTERPTKFDPPVIYGELRDEAPVTRVRFPAGMEGWLVTRFDDVAAAFRHPAFAAARPRYESPDADPTGRTPTPFSGTFVHMDGQDHAAYRRLLGGRFTVPSVRRQLQPYIEQIVAERLDAIEAGPETFDLVHELALAIPCLVICELLGVPYADRDAFHAASLKIMDFRLSQAERDSERQWILDYIRDLLARKRASGDLTGLLGEMLGQIDGGDAFFTDEDLVKVGGLLLVAGHDTTANMISLSVLTMLTHPEHRRFVLENPDRIDVVVEELLRFLSIVHFGLGRTVTEDTEFRGVRMKKGELVVVSLVAANRDPRRFEDPDVLDFDRQALRHLAFGFGAHQCIGQNIARAELRAVVPAILQRFPDLRLAVPLEDVPMHSHSTNYGVEALMVTR</sequence>
<evidence type="ECO:0000313" key="9">
    <source>
        <dbReference type="Proteomes" id="UP000517694"/>
    </source>
</evidence>
<keyword evidence="9" id="KW-1185">Reference proteome</keyword>
<dbReference type="GO" id="GO:0020037">
    <property type="term" value="F:heme binding"/>
    <property type="evidence" value="ECO:0007669"/>
    <property type="project" value="InterPro"/>
</dbReference>
<evidence type="ECO:0000256" key="5">
    <source>
        <dbReference type="ARBA" id="ARBA00023004"/>
    </source>
</evidence>
<evidence type="ECO:0000256" key="1">
    <source>
        <dbReference type="ARBA" id="ARBA00010617"/>
    </source>
</evidence>
<evidence type="ECO:0000256" key="4">
    <source>
        <dbReference type="ARBA" id="ARBA00023002"/>
    </source>
</evidence>
<dbReference type="EMBL" id="JACMHY010000002">
    <property type="protein sequence ID" value="MBC2864972.1"/>
    <property type="molecule type" value="Genomic_DNA"/>
</dbReference>
<comment type="caution">
    <text evidence="8">The sequence shown here is derived from an EMBL/GenBank/DDBJ whole genome shotgun (WGS) entry which is preliminary data.</text>
</comment>
<dbReference type="InterPro" id="IPR001128">
    <property type="entry name" value="Cyt_P450"/>
</dbReference>
<evidence type="ECO:0000256" key="7">
    <source>
        <dbReference type="RuleBase" id="RU000461"/>
    </source>
</evidence>
<dbReference type="AlphaFoldDB" id="A0A7X1HXG4"/>
<keyword evidence="5 7" id="KW-0408">Iron</keyword>
<keyword evidence="2 7" id="KW-0349">Heme</keyword>
<evidence type="ECO:0000256" key="3">
    <source>
        <dbReference type="ARBA" id="ARBA00022723"/>
    </source>
</evidence>
<protein>
    <submittedName>
        <fullName evidence="8">Cytochrome P450</fullName>
    </submittedName>
</protein>
<organism evidence="8 9">
    <name type="scientific">Streptomyces mexicanus</name>
    <dbReference type="NCBI Taxonomy" id="178566"/>
    <lineage>
        <taxon>Bacteria</taxon>
        <taxon>Bacillati</taxon>
        <taxon>Actinomycetota</taxon>
        <taxon>Actinomycetes</taxon>
        <taxon>Kitasatosporales</taxon>
        <taxon>Streptomycetaceae</taxon>
        <taxon>Streptomyces</taxon>
    </lineage>
</organism>